<sequence length="788" mass="82900">MPQSGRDRRGLFAGAHWVWLVPIAAVLTAVWVALQTYNDQGPLVQIVFDDAAGILPNETELRFRNVPVGIVEDVQFNDDLSRVLVDVRLDKTVAPFVDAEAVFWIVRPQVTTSGVTGLETVLSGVYIEGTWDSVPGGLASVHEANERAPLITTFQQGTVIELRSTRAAGLSENTPILFKGIEVGRLGKPAISVNGQWVSAPAIIYDPHDQLVTTATRFWDTSGFSLSVGPSGASLDFSSVASLISGGITFGTLVSGGEPLRAGLVYEVHPNEAAARNSVFEGSSGAVVRLTLIFDDNVSGLTADAAVEWRGLRIGRVANVSGIVDPDRFGDSRVRLLSTVEINTSRFGIDADLSRTEAIEFLEERVAEGLRARLVNASLLAGGLKVELITEPDAPPATIDQDGDPFPVFPVTESEVSDMALSAEGVLERVNALPVEELLDSAIRFLDNAAALVASDEIRETPGEILGLLSDARGVIGSDEVQALPEDLRVLMSDLQAASADVRGLLADVRDAQAVDRLLAAVDQVGLAAASAETALDEVPELTDRIATFIDGANALPLDDLVTQATDFAREAQTLLSSDDIRAAPGAVVQAFDELSVVLNDITEADTADQLSAALTDASDAATAVEEAVAGLPSVVERLDRIAAGAEEVELDTLATELEAVLATASRLFGDASDADLPDALAGALAEAEAALAELRAGGLIDSANATMTSAREAAAAIETAADELPALANRLNSTLAQAQGTLRGYEKGSAFSRETLRALNEIERAAKALTDLARTIERNPNSLILGR</sequence>
<evidence type="ECO:0000256" key="6">
    <source>
        <dbReference type="ARBA" id="ARBA00023136"/>
    </source>
</evidence>
<proteinExistence type="predicted"/>
<keyword evidence="2" id="KW-1003">Cell membrane</keyword>
<evidence type="ECO:0000259" key="8">
    <source>
        <dbReference type="Pfam" id="PF02470"/>
    </source>
</evidence>
<keyword evidence="4 7" id="KW-0812">Transmembrane</keyword>
<comment type="subcellular location">
    <subcellularLocation>
        <location evidence="1">Cell inner membrane</location>
    </subcellularLocation>
</comment>
<feature type="domain" description="Mce/MlaD" evidence="8">
    <location>
        <begin position="41"/>
        <end position="121"/>
    </location>
</feature>
<feature type="transmembrane region" description="Helical" evidence="7">
    <location>
        <begin position="12"/>
        <end position="34"/>
    </location>
</feature>
<evidence type="ECO:0000256" key="2">
    <source>
        <dbReference type="ARBA" id="ARBA00022475"/>
    </source>
</evidence>
<dbReference type="STRING" id="299262.BWR18_00190"/>
<evidence type="ECO:0000256" key="4">
    <source>
        <dbReference type="ARBA" id="ARBA00022692"/>
    </source>
</evidence>
<name>A0A1P8MZR5_9RHOB</name>
<dbReference type="InterPro" id="IPR003399">
    <property type="entry name" value="Mce/MlaD"/>
</dbReference>
<dbReference type="PANTHER" id="PTHR30462">
    <property type="entry name" value="INTERMEMBRANE TRANSPORT PROTEIN PQIB-RELATED"/>
    <property type="match status" value="1"/>
</dbReference>
<evidence type="ECO:0000313" key="10">
    <source>
        <dbReference type="Proteomes" id="UP000186336"/>
    </source>
</evidence>
<evidence type="ECO:0000313" key="9">
    <source>
        <dbReference type="EMBL" id="APX13590.1"/>
    </source>
</evidence>
<dbReference type="PANTHER" id="PTHR30462:SF2">
    <property type="entry name" value="INTERMEMBRANE TRANSPORT PROTEIN PQIB"/>
    <property type="match status" value="1"/>
</dbReference>
<dbReference type="Pfam" id="PF02470">
    <property type="entry name" value="MlaD"/>
    <property type="match status" value="1"/>
</dbReference>
<keyword evidence="5 7" id="KW-1133">Transmembrane helix</keyword>
<dbReference type="GO" id="GO:0005886">
    <property type="term" value="C:plasma membrane"/>
    <property type="evidence" value="ECO:0007669"/>
    <property type="project" value="UniProtKB-SubCell"/>
</dbReference>
<organism evidence="9 10">
    <name type="scientific">Tateyamaria omphalii</name>
    <dbReference type="NCBI Taxonomy" id="299262"/>
    <lineage>
        <taxon>Bacteria</taxon>
        <taxon>Pseudomonadati</taxon>
        <taxon>Pseudomonadota</taxon>
        <taxon>Alphaproteobacteria</taxon>
        <taxon>Rhodobacterales</taxon>
        <taxon>Roseobacteraceae</taxon>
        <taxon>Tateyamaria</taxon>
    </lineage>
</organism>
<dbReference type="InterPro" id="IPR051800">
    <property type="entry name" value="PqiA-PqiB_transport"/>
</dbReference>
<protein>
    <recommendedName>
        <fullName evidence="8">Mce/MlaD domain-containing protein</fullName>
    </recommendedName>
</protein>
<gene>
    <name evidence="9" type="ORF">BWR18_00190</name>
</gene>
<evidence type="ECO:0000256" key="5">
    <source>
        <dbReference type="ARBA" id="ARBA00022989"/>
    </source>
</evidence>
<evidence type="ECO:0000256" key="7">
    <source>
        <dbReference type="SAM" id="Phobius"/>
    </source>
</evidence>
<dbReference type="Proteomes" id="UP000186336">
    <property type="component" value="Chromosome"/>
</dbReference>
<accession>A0A1P8MZR5</accession>
<dbReference type="EMBL" id="CP019312">
    <property type="protein sequence ID" value="APX13590.1"/>
    <property type="molecule type" value="Genomic_DNA"/>
</dbReference>
<keyword evidence="6 7" id="KW-0472">Membrane</keyword>
<dbReference type="AlphaFoldDB" id="A0A1P8MZR5"/>
<dbReference type="KEGG" id="tom:BWR18_00190"/>
<keyword evidence="10" id="KW-1185">Reference proteome</keyword>
<keyword evidence="3" id="KW-0997">Cell inner membrane</keyword>
<evidence type="ECO:0000256" key="3">
    <source>
        <dbReference type="ARBA" id="ARBA00022519"/>
    </source>
</evidence>
<evidence type="ECO:0000256" key="1">
    <source>
        <dbReference type="ARBA" id="ARBA00004533"/>
    </source>
</evidence>
<reference evidence="9 10" key="1">
    <citation type="submission" date="2017-01" db="EMBL/GenBank/DDBJ databases">
        <title>Complete genome of Tateyamaria omphalii DOK1-4 isolated from seawater in Dokdo.</title>
        <authorList>
            <person name="Kim J.H."/>
            <person name="Chi W.-J."/>
        </authorList>
    </citation>
    <scope>NUCLEOTIDE SEQUENCE [LARGE SCALE GENOMIC DNA]</scope>
    <source>
        <strain evidence="9 10">DOK1-4</strain>
    </source>
</reference>